<feature type="region of interest" description="Disordered" evidence="2">
    <location>
        <begin position="260"/>
        <end position="314"/>
    </location>
</feature>
<accession>A0A067KSQ7</accession>
<dbReference type="STRING" id="180498.A0A067KSQ7"/>
<name>A0A067KSQ7_JATCU</name>
<feature type="compositionally biased region" description="Basic and acidic residues" evidence="2">
    <location>
        <begin position="298"/>
        <end position="314"/>
    </location>
</feature>
<evidence type="ECO:0000313" key="3">
    <source>
        <dbReference type="EMBL" id="KDP34874.1"/>
    </source>
</evidence>
<evidence type="ECO:0000313" key="4">
    <source>
        <dbReference type="Proteomes" id="UP000027138"/>
    </source>
</evidence>
<keyword evidence="1" id="KW-0175">Coiled coil</keyword>
<proteinExistence type="predicted"/>
<evidence type="ECO:0000256" key="2">
    <source>
        <dbReference type="SAM" id="MobiDB-lite"/>
    </source>
</evidence>
<dbReference type="EMBL" id="KK914502">
    <property type="protein sequence ID" value="KDP34874.1"/>
    <property type="molecule type" value="Genomic_DNA"/>
</dbReference>
<dbReference type="Pfam" id="PF03004">
    <property type="entry name" value="Transposase_24"/>
    <property type="match status" value="1"/>
</dbReference>
<sequence>MRLAVVRVEVVAEDIVHVDEEGLSLLLLLQKHFIGEEAITAMLKVAWEKLCALRYANCTYRMRKSGKKQQCVSQEIWASWQKAWEDPVFKRKCDIFARNRCSETGSDGARHSRHTGGSISTIETSQLLAKKYGRKPTPMKVFTYTHTKDHDENTFVDRRALGVNENYSIARERVVSSQAGSEAQSRIDELALYLEALGGKKKRKAYGIGAEEISALRARVDERERQVAELRAHVMRMSDQHGVSTSSSNLLPATNRDVSTALHQPLPSPLDPDTADDTLVTPADTTTHPVDTPADVTTLDHAEDRPRRFDFGPF</sequence>
<dbReference type="InterPro" id="IPR004252">
    <property type="entry name" value="Probable_transposase_24"/>
</dbReference>
<feature type="coiled-coil region" evidence="1">
    <location>
        <begin position="213"/>
        <end position="240"/>
    </location>
</feature>
<protein>
    <submittedName>
        <fullName evidence="3">Uncharacterized protein</fullName>
    </submittedName>
</protein>
<reference evidence="3 4" key="1">
    <citation type="journal article" date="2014" name="PLoS ONE">
        <title>Global Analysis of Gene Expression Profiles in Physic Nut (Jatropha curcas L.) Seedlings Exposed to Salt Stress.</title>
        <authorList>
            <person name="Zhang L."/>
            <person name="Zhang C."/>
            <person name="Wu P."/>
            <person name="Chen Y."/>
            <person name="Li M."/>
            <person name="Jiang H."/>
            <person name="Wu G."/>
        </authorList>
    </citation>
    <scope>NUCLEOTIDE SEQUENCE [LARGE SCALE GENOMIC DNA]</scope>
    <source>
        <strain evidence="4">cv. GZQX0401</strain>
        <tissue evidence="3">Young leaves</tissue>
    </source>
</reference>
<dbReference type="OrthoDB" id="1302510at2759"/>
<organism evidence="3 4">
    <name type="scientific">Jatropha curcas</name>
    <name type="common">Barbados nut</name>
    <dbReference type="NCBI Taxonomy" id="180498"/>
    <lineage>
        <taxon>Eukaryota</taxon>
        <taxon>Viridiplantae</taxon>
        <taxon>Streptophyta</taxon>
        <taxon>Embryophyta</taxon>
        <taxon>Tracheophyta</taxon>
        <taxon>Spermatophyta</taxon>
        <taxon>Magnoliopsida</taxon>
        <taxon>eudicotyledons</taxon>
        <taxon>Gunneridae</taxon>
        <taxon>Pentapetalae</taxon>
        <taxon>rosids</taxon>
        <taxon>fabids</taxon>
        <taxon>Malpighiales</taxon>
        <taxon>Euphorbiaceae</taxon>
        <taxon>Crotonoideae</taxon>
        <taxon>Jatropheae</taxon>
        <taxon>Jatropha</taxon>
    </lineage>
</organism>
<dbReference type="Proteomes" id="UP000027138">
    <property type="component" value="Unassembled WGS sequence"/>
</dbReference>
<gene>
    <name evidence="3" type="ORF">JCGZ_09162</name>
</gene>
<dbReference type="AlphaFoldDB" id="A0A067KSQ7"/>
<keyword evidence="4" id="KW-1185">Reference proteome</keyword>
<evidence type="ECO:0000256" key="1">
    <source>
        <dbReference type="SAM" id="Coils"/>
    </source>
</evidence>